<sequence>MKRENAAMASPTVACSRTIKPTAPKLVRPPRSARRKPKSSAPDASADNSSKRRRPATAIGVSGLSRQASGSRTLRIICLGSSPTDRATSG</sequence>
<reference evidence="2 3" key="1">
    <citation type="submission" date="2015-04" db="EMBL/GenBank/DDBJ databases">
        <title>Comparative genomics of rhizobia nodulating Arachis hypogaea in China.</title>
        <authorList>
            <person name="Li Y."/>
        </authorList>
    </citation>
    <scope>NUCLEOTIDE SEQUENCE [LARGE SCALE GENOMIC DNA]</scope>
    <source>
        <strain evidence="2 3">CCBAU 51787</strain>
    </source>
</reference>
<accession>A0A4V1L2R1</accession>
<comment type="caution">
    <text evidence="2">The sequence shown here is derived from an EMBL/GenBank/DDBJ whole genome shotgun (WGS) entry which is preliminary data.</text>
</comment>
<evidence type="ECO:0000313" key="2">
    <source>
        <dbReference type="EMBL" id="RXH33432.1"/>
    </source>
</evidence>
<organism evidence="2 3">
    <name type="scientific">Bradyrhizobium zhanjiangense</name>
    <dbReference type="NCBI Taxonomy" id="1325107"/>
    <lineage>
        <taxon>Bacteria</taxon>
        <taxon>Pseudomonadati</taxon>
        <taxon>Pseudomonadota</taxon>
        <taxon>Alphaproteobacteria</taxon>
        <taxon>Hyphomicrobiales</taxon>
        <taxon>Nitrobacteraceae</taxon>
        <taxon>Bradyrhizobium</taxon>
    </lineage>
</organism>
<evidence type="ECO:0000256" key="1">
    <source>
        <dbReference type="SAM" id="MobiDB-lite"/>
    </source>
</evidence>
<feature type="region of interest" description="Disordered" evidence="1">
    <location>
        <begin position="1"/>
        <end position="90"/>
    </location>
</feature>
<feature type="compositionally biased region" description="Polar residues" evidence="1">
    <location>
        <begin position="81"/>
        <end position="90"/>
    </location>
</feature>
<dbReference type="EMBL" id="LBJM01000083">
    <property type="protein sequence ID" value="RXH33432.1"/>
    <property type="molecule type" value="Genomic_DNA"/>
</dbReference>
<dbReference type="AlphaFoldDB" id="A0A4V1L2R1"/>
<name>A0A4V1L2R1_9BRAD</name>
<dbReference type="Proteomes" id="UP000290565">
    <property type="component" value="Unassembled WGS sequence"/>
</dbReference>
<gene>
    <name evidence="2" type="ORF">XH94_29955</name>
</gene>
<evidence type="ECO:0000313" key="3">
    <source>
        <dbReference type="Proteomes" id="UP000290565"/>
    </source>
</evidence>
<proteinExistence type="predicted"/>
<protein>
    <submittedName>
        <fullName evidence="2">Uncharacterized protein</fullName>
    </submittedName>
</protein>
<feature type="compositionally biased region" description="Low complexity" evidence="1">
    <location>
        <begin position="39"/>
        <end position="48"/>
    </location>
</feature>